<feature type="domain" description="CFEM" evidence="16">
    <location>
        <begin position="30"/>
        <end position="94"/>
    </location>
</feature>
<dbReference type="PANTHER" id="PTHR15549">
    <property type="entry name" value="PAIRED IMMUNOGLOBULIN-LIKE TYPE 2 RECEPTOR"/>
    <property type="match status" value="1"/>
</dbReference>
<evidence type="ECO:0000256" key="13">
    <source>
        <dbReference type="SAM" id="MobiDB-lite"/>
    </source>
</evidence>
<gene>
    <name evidence="17" type="ORF">MKZ38_000010</name>
</gene>
<dbReference type="InterPro" id="IPR051694">
    <property type="entry name" value="Immunoregulatory_rcpt-like"/>
</dbReference>
<evidence type="ECO:0000256" key="3">
    <source>
        <dbReference type="ARBA" id="ARBA00004613"/>
    </source>
</evidence>
<evidence type="ECO:0000256" key="10">
    <source>
        <dbReference type="ARBA" id="ARBA00023136"/>
    </source>
</evidence>
<feature type="chain" id="PRO_5042231271" description="CFEM domain-containing protein" evidence="15">
    <location>
        <begin position="27"/>
        <end position="297"/>
    </location>
</feature>
<keyword evidence="11" id="KW-1015">Disulfide bond</keyword>
<feature type="region of interest" description="Disordered" evidence="13">
    <location>
        <begin position="239"/>
        <end position="297"/>
    </location>
</feature>
<dbReference type="CDD" id="cd12087">
    <property type="entry name" value="TM_EGFR-like"/>
    <property type="match status" value="1"/>
</dbReference>
<keyword evidence="18" id="KW-1185">Reference proteome</keyword>
<dbReference type="GO" id="GO:0005576">
    <property type="term" value="C:extracellular region"/>
    <property type="evidence" value="ECO:0007669"/>
    <property type="project" value="UniProtKB-SubCell"/>
</dbReference>
<feature type="compositionally biased region" description="Low complexity" evidence="13">
    <location>
        <begin position="114"/>
        <end position="156"/>
    </location>
</feature>
<evidence type="ECO:0000256" key="9">
    <source>
        <dbReference type="ARBA" id="ARBA00022989"/>
    </source>
</evidence>
<protein>
    <recommendedName>
        <fullName evidence="16">CFEM domain-containing protein</fullName>
    </recommendedName>
</protein>
<evidence type="ECO:0000256" key="5">
    <source>
        <dbReference type="ARBA" id="ARBA00022525"/>
    </source>
</evidence>
<dbReference type="GO" id="GO:0098552">
    <property type="term" value="C:side of membrane"/>
    <property type="evidence" value="ECO:0007669"/>
    <property type="project" value="UniProtKB-KW"/>
</dbReference>
<dbReference type="EMBL" id="JAKWBI020001004">
    <property type="protein sequence ID" value="KAJ2891742.1"/>
    <property type="molecule type" value="Genomic_DNA"/>
</dbReference>
<evidence type="ECO:0000256" key="1">
    <source>
        <dbReference type="ARBA" id="ARBA00004167"/>
    </source>
</evidence>
<dbReference type="PANTHER" id="PTHR15549:SF30">
    <property type="entry name" value="MID2 DOMAIN-CONTAINING PROTEIN"/>
    <property type="match status" value="1"/>
</dbReference>
<keyword evidence="12" id="KW-0449">Lipoprotein</keyword>
<keyword evidence="10 14" id="KW-0472">Membrane</keyword>
<feature type="transmembrane region" description="Helical" evidence="14">
    <location>
        <begin position="162"/>
        <end position="182"/>
    </location>
</feature>
<evidence type="ECO:0000313" key="17">
    <source>
        <dbReference type="EMBL" id="KAJ2891742.1"/>
    </source>
</evidence>
<reference evidence="17" key="1">
    <citation type="submission" date="2022-07" db="EMBL/GenBank/DDBJ databases">
        <title>Draft genome sequence of Zalerion maritima ATCC 34329, a (micro)plastics degrading marine fungus.</title>
        <authorList>
            <person name="Paco A."/>
            <person name="Goncalves M.F.M."/>
            <person name="Rocha-Santos T.A.P."/>
            <person name="Alves A."/>
        </authorList>
    </citation>
    <scope>NUCLEOTIDE SEQUENCE</scope>
    <source>
        <strain evidence="17">ATCC 34329</strain>
    </source>
</reference>
<evidence type="ECO:0000256" key="11">
    <source>
        <dbReference type="ARBA" id="ARBA00023157"/>
    </source>
</evidence>
<dbReference type="InterPro" id="IPR008427">
    <property type="entry name" value="Extracellular_membr_CFEM_dom"/>
</dbReference>
<dbReference type="GO" id="GO:0071944">
    <property type="term" value="C:cell periphery"/>
    <property type="evidence" value="ECO:0007669"/>
    <property type="project" value="UniProtKB-ARBA"/>
</dbReference>
<sequence length="297" mass="30086">MKLLAASKILLPLLVQTVLNAPPAAAKVDLSGMSSCAANCYQVSYDNVQCSSVSCACSDSVMEETNNTIAICLDQMCTDEQADRANNAFDELCAEVGDEEDPAASSTADKTEEPTSSASSGHSSGTPAAATDASSSTPTTTPAASDSADSAPSGSTMRSATIGLGVGLGVAVLLIFVLGFLWMRMRKAKREKGGWKRVSQQSTAVGSERGSKLRVGHGGGGEGGGCDKMVVCEETPELAGSEIPPAPALEQVGGRGGQGLQERSLAGAEGLQVPGSFKLPGGANRQGGDVRSAELPG</sequence>
<evidence type="ECO:0000256" key="15">
    <source>
        <dbReference type="SAM" id="SignalP"/>
    </source>
</evidence>
<evidence type="ECO:0000256" key="6">
    <source>
        <dbReference type="ARBA" id="ARBA00022622"/>
    </source>
</evidence>
<organism evidence="17 18">
    <name type="scientific">Zalerion maritima</name>
    <dbReference type="NCBI Taxonomy" id="339359"/>
    <lineage>
        <taxon>Eukaryota</taxon>
        <taxon>Fungi</taxon>
        <taxon>Dikarya</taxon>
        <taxon>Ascomycota</taxon>
        <taxon>Pezizomycotina</taxon>
        <taxon>Sordariomycetes</taxon>
        <taxon>Lulworthiomycetidae</taxon>
        <taxon>Lulworthiales</taxon>
        <taxon>Lulworthiaceae</taxon>
        <taxon>Zalerion</taxon>
    </lineage>
</organism>
<comment type="subcellular location">
    <subcellularLocation>
        <location evidence="2">Membrane</location>
        <topology evidence="2">Lipid-anchor</topology>
        <topology evidence="2">GPI-anchor</topology>
    </subcellularLocation>
    <subcellularLocation>
        <location evidence="1">Membrane</location>
        <topology evidence="1">Single-pass membrane protein</topology>
    </subcellularLocation>
    <subcellularLocation>
        <location evidence="3">Secreted</location>
    </subcellularLocation>
</comment>
<evidence type="ECO:0000256" key="14">
    <source>
        <dbReference type="SAM" id="Phobius"/>
    </source>
</evidence>
<evidence type="ECO:0000256" key="12">
    <source>
        <dbReference type="ARBA" id="ARBA00023288"/>
    </source>
</evidence>
<proteinExistence type="inferred from homology"/>
<name>A0AAD5RFH3_9PEZI</name>
<evidence type="ECO:0000256" key="2">
    <source>
        <dbReference type="ARBA" id="ARBA00004589"/>
    </source>
</evidence>
<feature type="region of interest" description="Disordered" evidence="13">
    <location>
        <begin position="99"/>
        <end position="156"/>
    </location>
</feature>
<comment type="similarity">
    <text evidence="4">Belongs to the RBT5 family.</text>
</comment>
<dbReference type="AlphaFoldDB" id="A0AAD5RFH3"/>
<evidence type="ECO:0000259" key="16">
    <source>
        <dbReference type="Pfam" id="PF05730"/>
    </source>
</evidence>
<accession>A0AAD5RFH3</accession>
<feature type="region of interest" description="Disordered" evidence="13">
    <location>
        <begin position="191"/>
        <end position="221"/>
    </location>
</feature>
<keyword evidence="5" id="KW-0964">Secreted</keyword>
<comment type="caution">
    <text evidence="17">The sequence shown here is derived from an EMBL/GenBank/DDBJ whole genome shotgun (WGS) entry which is preliminary data.</text>
</comment>
<feature type="signal peptide" evidence="15">
    <location>
        <begin position="1"/>
        <end position="26"/>
    </location>
</feature>
<evidence type="ECO:0000256" key="8">
    <source>
        <dbReference type="ARBA" id="ARBA00022729"/>
    </source>
</evidence>
<evidence type="ECO:0000256" key="4">
    <source>
        <dbReference type="ARBA" id="ARBA00010031"/>
    </source>
</evidence>
<dbReference type="Pfam" id="PF05730">
    <property type="entry name" value="CFEM"/>
    <property type="match status" value="1"/>
</dbReference>
<keyword evidence="8 15" id="KW-0732">Signal</keyword>
<keyword evidence="6" id="KW-0336">GPI-anchor</keyword>
<keyword evidence="7 14" id="KW-0812">Transmembrane</keyword>
<dbReference type="Proteomes" id="UP001201980">
    <property type="component" value="Unassembled WGS sequence"/>
</dbReference>
<evidence type="ECO:0000313" key="18">
    <source>
        <dbReference type="Proteomes" id="UP001201980"/>
    </source>
</evidence>
<keyword evidence="9 14" id="KW-1133">Transmembrane helix</keyword>
<evidence type="ECO:0000256" key="7">
    <source>
        <dbReference type="ARBA" id="ARBA00022692"/>
    </source>
</evidence>
<keyword evidence="6" id="KW-0325">Glycoprotein</keyword>